<dbReference type="GO" id="GO:0009055">
    <property type="term" value="F:electron transfer activity"/>
    <property type="evidence" value="ECO:0007669"/>
    <property type="project" value="TreeGrafter"/>
</dbReference>
<evidence type="ECO:0000313" key="4">
    <source>
        <dbReference type="Proteomes" id="UP000295735"/>
    </source>
</evidence>
<sequence length="78" mass="9296">MNITIYTQNQCPPCAFIKRYLAEKSIPYTEKNIRNPRYRREMMDYDAFSTPLIIMGDEVIRTVDIARIEARLQEVQHD</sequence>
<dbReference type="CDD" id="cd02976">
    <property type="entry name" value="NrdH"/>
    <property type="match status" value="1"/>
</dbReference>
<proteinExistence type="predicted"/>
<organism evidence="3 5">
    <name type="scientific">Macrococcus equipercicus</name>
    <dbReference type="NCBI Taxonomy" id="69967"/>
    <lineage>
        <taxon>Bacteria</taxon>
        <taxon>Bacillati</taxon>
        <taxon>Bacillota</taxon>
        <taxon>Bacilli</taxon>
        <taxon>Bacillales</taxon>
        <taxon>Staphylococcaceae</taxon>
        <taxon>Macrococcus</taxon>
    </lineage>
</organism>
<reference evidence="2 4" key="1">
    <citation type="submission" date="2019-09" db="EMBL/GenBank/DDBJ databases">
        <authorList>
            <person name="Mazhar S."/>
            <person name="Altermann E."/>
            <person name="Hill C."/>
            <person name="Mcauliffe O."/>
        </authorList>
    </citation>
    <scope>NUCLEOTIDE SEQUENCE [LARGE SCALE GENOMIC DNA]</scope>
    <source>
        <strain evidence="2 4">ATCC 51831</strain>
    </source>
</reference>
<evidence type="ECO:0000313" key="2">
    <source>
        <dbReference type="EMBL" id="KAA1042654.1"/>
    </source>
</evidence>
<dbReference type="AlphaFoldDB" id="A0A9Q9BPX0"/>
<accession>A0A9Q9BPX0</accession>
<keyword evidence="4" id="KW-1185">Reference proteome</keyword>
<gene>
    <name evidence="2" type="ORF">ERX35_001885</name>
    <name evidence="3" type="ORF">KFV11_03940</name>
</gene>
<protein>
    <submittedName>
        <fullName evidence="3">Glutaredoxin family protein</fullName>
    </submittedName>
</protein>
<dbReference type="Gene3D" id="3.40.30.10">
    <property type="entry name" value="Glutaredoxin"/>
    <property type="match status" value="1"/>
</dbReference>
<dbReference type="EMBL" id="SCWC02000001">
    <property type="protein sequence ID" value="KAA1042654.1"/>
    <property type="molecule type" value="Genomic_DNA"/>
</dbReference>
<dbReference type="Proteomes" id="UP000295735">
    <property type="component" value="Unassembled WGS sequence"/>
</dbReference>
<dbReference type="EMBL" id="CP073809">
    <property type="protein sequence ID" value="UTH14520.1"/>
    <property type="molecule type" value="Genomic_DNA"/>
</dbReference>
<evidence type="ECO:0000259" key="1">
    <source>
        <dbReference type="Pfam" id="PF00462"/>
    </source>
</evidence>
<dbReference type="SUPFAM" id="SSF52833">
    <property type="entry name" value="Thioredoxin-like"/>
    <property type="match status" value="1"/>
</dbReference>
<dbReference type="Pfam" id="PF00462">
    <property type="entry name" value="Glutaredoxin"/>
    <property type="match status" value="1"/>
</dbReference>
<dbReference type="InterPro" id="IPR036249">
    <property type="entry name" value="Thioredoxin-like_sf"/>
</dbReference>
<dbReference type="PROSITE" id="PS51354">
    <property type="entry name" value="GLUTAREDOXIN_2"/>
    <property type="match status" value="1"/>
</dbReference>
<dbReference type="InterPro" id="IPR051548">
    <property type="entry name" value="Grx-like_ET"/>
</dbReference>
<dbReference type="InterPro" id="IPR002109">
    <property type="entry name" value="Glutaredoxin"/>
</dbReference>
<name>A0A9Q9BPX0_9STAP</name>
<dbReference type="PANTHER" id="PTHR34386:SF1">
    <property type="entry name" value="GLUTAREDOXIN-LIKE PROTEIN NRDH"/>
    <property type="match status" value="1"/>
</dbReference>
<evidence type="ECO:0000313" key="3">
    <source>
        <dbReference type="EMBL" id="UTH14520.1"/>
    </source>
</evidence>
<feature type="domain" description="Glutaredoxin" evidence="1">
    <location>
        <begin position="3"/>
        <end position="60"/>
    </location>
</feature>
<reference evidence="3" key="2">
    <citation type="submission" date="2021-04" db="EMBL/GenBank/DDBJ databases">
        <title>Complete Genome Sequences of Macrococcus spp. from dog and cattle.</title>
        <authorList>
            <person name="Schwendener S."/>
            <person name="Perreten V."/>
        </authorList>
    </citation>
    <scope>NUCLEOTIDE SEQUENCE</scope>
    <source>
        <strain evidence="3">Epi0143-OL</strain>
    </source>
</reference>
<evidence type="ECO:0000313" key="5">
    <source>
        <dbReference type="Proteomes" id="UP001057381"/>
    </source>
</evidence>
<dbReference type="GO" id="GO:0045454">
    <property type="term" value="P:cell redox homeostasis"/>
    <property type="evidence" value="ECO:0007669"/>
    <property type="project" value="TreeGrafter"/>
</dbReference>
<dbReference type="RefSeq" id="WP_149458205.1">
    <property type="nucleotide sequence ID" value="NZ_CP073809.1"/>
</dbReference>
<dbReference type="PANTHER" id="PTHR34386">
    <property type="entry name" value="GLUTAREDOXIN"/>
    <property type="match status" value="1"/>
</dbReference>
<dbReference type="Proteomes" id="UP001057381">
    <property type="component" value="Chromosome"/>
</dbReference>
<dbReference type="OrthoDB" id="9795531at2"/>
<dbReference type="KEGG" id="mequ:KFV11_03940"/>